<protein>
    <submittedName>
        <fullName evidence="3">Uncharacterized protein</fullName>
    </submittedName>
</protein>
<dbReference type="EMBL" id="JAWDJX010000060">
    <property type="protein sequence ID" value="KAK3047521.1"/>
    <property type="molecule type" value="Genomic_DNA"/>
</dbReference>
<feature type="region of interest" description="Disordered" evidence="1">
    <location>
        <begin position="511"/>
        <end position="571"/>
    </location>
</feature>
<reference evidence="3" key="1">
    <citation type="submission" date="2023-04" db="EMBL/GenBank/DDBJ databases">
        <title>Black Yeasts Isolated from many extreme environments.</title>
        <authorList>
            <person name="Coleine C."/>
            <person name="Stajich J.E."/>
            <person name="Selbmann L."/>
        </authorList>
    </citation>
    <scope>NUCLEOTIDE SEQUENCE</scope>
    <source>
        <strain evidence="3">CCFEE 5312</strain>
    </source>
</reference>
<organism evidence="3 4">
    <name type="scientific">Extremus antarcticus</name>
    <dbReference type="NCBI Taxonomy" id="702011"/>
    <lineage>
        <taxon>Eukaryota</taxon>
        <taxon>Fungi</taxon>
        <taxon>Dikarya</taxon>
        <taxon>Ascomycota</taxon>
        <taxon>Pezizomycotina</taxon>
        <taxon>Dothideomycetes</taxon>
        <taxon>Dothideomycetidae</taxon>
        <taxon>Mycosphaerellales</taxon>
        <taxon>Extremaceae</taxon>
        <taxon>Extremus</taxon>
    </lineage>
</organism>
<feature type="region of interest" description="Disordered" evidence="1">
    <location>
        <begin position="327"/>
        <end position="367"/>
    </location>
</feature>
<proteinExistence type="predicted"/>
<feature type="region of interest" description="Disordered" evidence="1">
    <location>
        <begin position="250"/>
        <end position="280"/>
    </location>
</feature>
<feature type="region of interest" description="Disordered" evidence="1">
    <location>
        <begin position="469"/>
        <end position="499"/>
    </location>
</feature>
<sequence>MSAPIPPSDLEGHCSTIYDETLYVLSPDSFLSLPLKEKAKWSQRPMGVPVMGPACVQAGEGADAGLYVIGGKTSKSGYNGMQKYNFAQQSWETLPVSVDVLSSRTDHSAAYIADTQQILVYAGSQPDAYSYLSSQTFLVSTQSPYELLAFTSSAPPGNLPLLQTWDTGHAVMLGGSDFNTEIYTFGPSDGWLPLGTNLTGPLDPSARATLIDGSDGSKVLQMYDMSTNPNSVSQVVLLGAGGQTAYTGQTVGTAPSSRKRKRDLTLDSWPPYNDNNAPSVTRTDCGVAQGSDGMAVISGGSSEAPVAIFNQDRNSWVDVDKFFDSKQQQPLKPTKSSSVAKSTPSSTMSSSPTSSTTAAATSGSGESAHDRMLRTLGITLGVLCGIAAVFIAVLLFLRWRKLKKRKQEGYLDEKNDGARMSFADRGASFMKEAGGSINGLAPPNKAWNDSQNTSNNGSHSSLAIIAGKFGGNKRSTSGHEPKASYDSTAPFFKETNGGEPMEMVSLDEKRVERKPLPGGPPPAPPALYGPNLTPSDANRMSTDSGRGNRSSGWSKYFATSQPTGPNGISHLPSAYAQTNKLSDASLYSNDRNMSQVSQIPSSALVPPLDIDFSKTVDGQRLSHVTSGSPAFNDSREDLARGGSNLAPQGQQGLIVDPYSRRSGTDTISSYNRSTMSTTTSEYYNDSNPTPWTPTSTSFKDHLVSRPPSSVYAPSEPRVPSRGKNGGGFFPGSGTSYRPSTRSKMGSNAAPSGEWASPTKPLSVPNRFSKPAEDRDSTVTVFPKGVPSAYYAGRDKDSEQAKPVNSDLGWLNLGLGGGSPQPPRI</sequence>
<accession>A0AAJ0D6W4</accession>
<feature type="compositionally biased region" description="Polar residues" evidence="1">
    <location>
        <begin position="734"/>
        <end position="749"/>
    </location>
</feature>
<gene>
    <name evidence="3" type="ORF">LTR09_011025</name>
</gene>
<keyword evidence="2" id="KW-0472">Membrane</keyword>
<feature type="compositionally biased region" description="Polar residues" evidence="1">
    <location>
        <begin position="622"/>
        <end position="631"/>
    </location>
</feature>
<dbReference type="AlphaFoldDB" id="A0AAJ0D6W4"/>
<feature type="compositionally biased region" description="Pro residues" evidence="1">
    <location>
        <begin position="517"/>
        <end position="527"/>
    </location>
</feature>
<feature type="compositionally biased region" description="Low complexity" evidence="1">
    <location>
        <begin position="686"/>
        <end position="697"/>
    </location>
</feature>
<feature type="compositionally biased region" description="Polar residues" evidence="1">
    <location>
        <begin position="664"/>
        <end position="685"/>
    </location>
</feature>
<keyword evidence="4" id="KW-1185">Reference proteome</keyword>
<dbReference type="Proteomes" id="UP001271007">
    <property type="component" value="Unassembled WGS sequence"/>
</dbReference>
<dbReference type="Gene3D" id="2.120.10.80">
    <property type="entry name" value="Kelch-type beta propeller"/>
    <property type="match status" value="1"/>
</dbReference>
<feature type="region of interest" description="Disordered" evidence="1">
    <location>
        <begin position="621"/>
        <end position="824"/>
    </location>
</feature>
<feature type="compositionally biased region" description="Low complexity" evidence="1">
    <location>
        <begin position="334"/>
        <end position="366"/>
    </location>
</feature>
<evidence type="ECO:0000313" key="3">
    <source>
        <dbReference type="EMBL" id="KAK3047521.1"/>
    </source>
</evidence>
<dbReference type="InterPro" id="IPR015915">
    <property type="entry name" value="Kelch-typ_b-propeller"/>
</dbReference>
<dbReference type="SUPFAM" id="SSF117281">
    <property type="entry name" value="Kelch motif"/>
    <property type="match status" value="1"/>
</dbReference>
<keyword evidence="2" id="KW-0812">Transmembrane</keyword>
<name>A0AAJ0D6W4_9PEZI</name>
<evidence type="ECO:0000256" key="2">
    <source>
        <dbReference type="SAM" id="Phobius"/>
    </source>
</evidence>
<feature type="compositionally biased region" description="Polar residues" evidence="1">
    <location>
        <begin position="532"/>
        <end position="566"/>
    </location>
</feature>
<comment type="caution">
    <text evidence="3">The sequence shown here is derived from an EMBL/GenBank/DDBJ whole genome shotgun (WGS) entry which is preliminary data.</text>
</comment>
<evidence type="ECO:0000313" key="4">
    <source>
        <dbReference type="Proteomes" id="UP001271007"/>
    </source>
</evidence>
<keyword evidence="2" id="KW-1133">Transmembrane helix</keyword>
<feature type="transmembrane region" description="Helical" evidence="2">
    <location>
        <begin position="376"/>
        <end position="397"/>
    </location>
</feature>
<evidence type="ECO:0000256" key="1">
    <source>
        <dbReference type="SAM" id="MobiDB-lite"/>
    </source>
</evidence>